<dbReference type="PIRSF" id="PIRSF000105">
    <property type="entry name" value="HCDH"/>
    <property type="match status" value="1"/>
</dbReference>
<comment type="pathway">
    <text evidence="1">Lipid metabolism; butanoate metabolism.</text>
</comment>
<dbReference type="SUPFAM" id="SSF48179">
    <property type="entry name" value="6-phosphogluconate dehydrogenase C-terminal domain-like"/>
    <property type="match status" value="1"/>
</dbReference>
<evidence type="ECO:0000259" key="7">
    <source>
        <dbReference type="Pfam" id="PF02737"/>
    </source>
</evidence>
<evidence type="ECO:0000259" key="6">
    <source>
        <dbReference type="Pfam" id="PF00725"/>
    </source>
</evidence>
<evidence type="ECO:0000256" key="4">
    <source>
        <dbReference type="PIRSR" id="PIRSR000105-1"/>
    </source>
</evidence>
<feature type="binding site" evidence="5">
    <location>
        <position position="279"/>
    </location>
    <ligand>
        <name>NAD(+)</name>
        <dbReference type="ChEBI" id="CHEBI:57540"/>
    </ligand>
</feature>
<evidence type="ECO:0000313" key="8">
    <source>
        <dbReference type="EMBL" id="RBP94422.1"/>
    </source>
</evidence>
<dbReference type="PANTHER" id="PTHR48075">
    <property type="entry name" value="3-HYDROXYACYL-COA DEHYDROGENASE FAMILY PROTEIN"/>
    <property type="match status" value="1"/>
</dbReference>
<keyword evidence="5" id="KW-0520">NAD</keyword>
<keyword evidence="9" id="KW-1185">Reference proteome</keyword>
<dbReference type="Pfam" id="PF00725">
    <property type="entry name" value="3HCDH"/>
    <property type="match status" value="1"/>
</dbReference>
<proteinExistence type="inferred from homology"/>
<dbReference type="Proteomes" id="UP000252731">
    <property type="component" value="Unassembled WGS sequence"/>
</dbReference>
<dbReference type="Gene3D" id="3.40.50.720">
    <property type="entry name" value="NAD(P)-binding Rossmann-like Domain"/>
    <property type="match status" value="1"/>
</dbReference>
<dbReference type="InterPro" id="IPR022694">
    <property type="entry name" value="3-OHacyl-CoA_DH"/>
</dbReference>
<feature type="site" description="Important for catalytic activity" evidence="4">
    <location>
        <position position="142"/>
    </location>
</feature>
<feature type="domain" description="3-hydroxyacyl-CoA dehydrogenase C-terminal" evidence="6">
    <location>
        <begin position="189"/>
        <end position="287"/>
    </location>
</feature>
<dbReference type="GO" id="GO:0070403">
    <property type="term" value="F:NAD+ binding"/>
    <property type="evidence" value="ECO:0007669"/>
    <property type="project" value="InterPro"/>
</dbReference>
<name>A0A366JZC1_CYTFI</name>
<dbReference type="GO" id="GO:0006631">
    <property type="term" value="P:fatty acid metabolic process"/>
    <property type="evidence" value="ECO:0007669"/>
    <property type="project" value="InterPro"/>
</dbReference>
<evidence type="ECO:0000256" key="3">
    <source>
        <dbReference type="ARBA" id="ARBA00023002"/>
    </source>
</evidence>
<gene>
    <name evidence="8" type="ORF">DFO70_10461</name>
</gene>
<dbReference type="Gene3D" id="1.10.1040.10">
    <property type="entry name" value="N-(1-d-carboxylethyl)-l-norvaline Dehydrogenase, domain 2"/>
    <property type="match status" value="1"/>
</dbReference>
<dbReference type="InterPro" id="IPR006108">
    <property type="entry name" value="3HC_DH_C"/>
</dbReference>
<evidence type="ECO:0000256" key="2">
    <source>
        <dbReference type="ARBA" id="ARBA00009463"/>
    </source>
</evidence>
<dbReference type="OrthoDB" id="9815331at2"/>
<sequence>MIQKIAVIGAGTMGHSIALNFAIYGLNVNVYDPDWKSVESAKDEIHRQLDLLQEVGNIDIQDKINTLKSIHFYTSLKETVADREFVVEAVPENLELKQDLFKKLDDYCPPKTILASNTSSLDLGSMMAKVSEMRRKRILITHWYNPAHIMPLVEISNFGNNHKDVYEDVKNLHMSIGKQCIEVLKNIPGLVANRIQQSVAREVFSLMEQQAASPEDIEKALMFGPAFRYATTGQLMIADMGGLDIWCTVGDNLLKDMENRQFSSPLLREKTSEGKLGLKSGEGFFNYRKDEAEEIKKQFNRKLLHQLNASQYYMNHIK</sequence>
<feature type="binding site" evidence="5">
    <location>
        <position position="92"/>
    </location>
    <ligand>
        <name>NAD(+)</name>
        <dbReference type="ChEBI" id="CHEBI:57540"/>
    </ligand>
</feature>
<accession>A0A366JZC1</accession>
<keyword evidence="3" id="KW-0560">Oxidoreductase</keyword>
<dbReference type="InterPro" id="IPR006176">
    <property type="entry name" value="3-OHacyl-CoA_DH_NAD-bd"/>
</dbReference>
<dbReference type="RefSeq" id="WP_113882210.1">
    <property type="nucleotide sequence ID" value="NZ_QNSF01000004.1"/>
</dbReference>
<dbReference type="Pfam" id="PF02737">
    <property type="entry name" value="3HCDH_N"/>
    <property type="match status" value="1"/>
</dbReference>
<feature type="domain" description="3-hydroxyacyl-CoA dehydrogenase NAD binding" evidence="7">
    <location>
        <begin position="4"/>
        <end position="186"/>
    </location>
</feature>
<dbReference type="SUPFAM" id="SSF51735">
    <property type="entry name" value="NAD(P)-binding Rossmann-fold domains"/>
    <property type="match status" value="1"/>
</dbReference>
<feature type="binding site" evidence="5">
    <location>
        <position position="145"/>
    </location>
    <ligand>
        <name>NAD(+)</name>
        <dbReference type="ChEBI" id="CHEBI:57540"/>
    </ligand>
</feature>
<comment type="caution">
    <text evidence="8">The sequence shown here is derived from an EMBL/GenBank/DDBJ whole genome shotgun (WGS) entry which is preliminary data.</text>
</comment>
<feature type="binding site" evidence="5">
    <location>
        <position position="97"/>
    </location>
    <ligand>
        <name>NAD(+)</name>
        <dbReference type="ChEBI" id="CHEBI:57540"/>
    </ligand>
</feature>
<dbReference type="AlphaFoldDB" id="A0A366JZC1"/>
<evidence type="ECO:0000256" key="1">
    <source>
        <dbReference type="ARBA" id="ARBA00005086"/>
    </source>
</evidence>
<protein>
    <submittedName>
        <fullName evidence="8">3-hydroxybutyryl-CoA dehydrogenase</fullName>
    </submittedName>
</protein>
<dbReference type="InterPro" id="IPR013328">
    <property type="entry name" value="6PGD_dom2"/>
</dbReference>
<feature type="binding site" evidence="5">
    <location>
        <position position="32"/>
    </location>
    <ligand>
        <name>NAD(+)</name>
        <dbReference type="ChEBI" id="CHEBI:57540"/>
    </ligand>
</feature>
<evidence type="ECO:0000313" key="9">
    <source>
        <dbReference type="Proteomes" id="UP000252731"/>
    </source>
</evidence>
<organism evidence="8 9">
    <name type="scientific">Cytobacillus firmus</name>
    <name type="common">Bacillus firmus</name>
    <dbReference type="NCBI Taxonomy" id="1399"/>
    <lineage>
        <taxon>Bacteria</taxon>
        <taxon>Bacillati</taxon>
        <taxon>Bacillota</taxon>
        <taxon>Bacilli</taxon>
        <taxon>Bacillales</taxon>
        <taxon>Bacillaceae</taxon>
        <taxon>Cytobacillus</taxon>
    </lineage>
</organism>
<feature type="binding site" evidence="5">
    <location>
        <begin position="9"/>
        <end position="14"/>
    </location>
    <ligand>
        <name>NAD(+)</name>
        <dbReference type="ChEBI" id="CHEBI:57540"/>
    </ligand>
</feature>
<evidence type="ECO:0000256" key="5">
    <source>
        <dbReference type="PIRSR" id="PIRSR000105-2"/>
    </source>
</evidence>
<feature type="binding site" evidence="5">
    <location>
        <position position="119"/>
    </location>
    <ligand>
        <name>NAD(+)</name>
        <dbReference type="ChEBI" id="CHEBI:57540"/>
    </ligand>
</feature>
<dbReference type="PANTHER" id="PTHR48075:SF5">
    <property type="entry name" value="3-HYDROXYBUTYRYL-COA DEHYDROGENASE"/>
    <property type="match status" value="1"/>
</dbReference>
<dbReference type="GO" id="GO:0016616">
    <property type="term" value="F:oxidoreductase activity, acting on the CH-OH group of donors, NAD or NADP as acceptor"/>
    <property type="evidence" value="ECO:0007669"/>
    <property type="project" value="InterPro"/>
</dbReference>
<dbReference type="EMBL" id="QNSF01000004">
    <property type="protein sequence ID" value="RBP94422.1"/>
    <property type="molecule type" value="Genomic_DNA"/>
</dbReference>
<dbReference type="InterPro" id="IPR008927">
    <property type="entry name" value="6-PGluconate_DH-like_C_sf"/>
</dbReference>
<comment type="similarity">
    <text evidence="2">Belongs to the 3-hydroxyacyl-CoA dehydrogenase family.</text>
</comment>
<dbReference type="InterPro" id="IPR036291">
    <property type="entry name" value="NAD(P)-bd_dom_sf"/>
</dbReference>
<reference evidence="8 9" key="1">
    <citation type="submission" date="2018-06" db="EMBL/GenBank/DDBJ databases">
        <title>Freshwater and sediment microbial communities from various areas in North America, analyzing microbe dynamics in response to fracking.</title>
        <authorList>
            <person name="Lamendella R."/>
        </authorList>
    </citation>
    <scope>NUCLEOTIDE SEQUENCE [LARGE SCALE GENOMIC DNA]</scope>
    <source>
        <strain evidence="8 9">14_TX</strain>
    </source>
</reference>